<reference evidence="1" key="1">
    <citation type="submission" date="2023-04" db="EMBL/GenBank/DDBJ databases">
        <title>Draft Genome sequencing of Naganishia species isolated from polar environments using Oxford Nanopore Technology.</title>
        <authorList>
            <person name="Leo P."/>
            <person name="Venkateswaran K."/>
        </authorList>
    </citation>
    <scope>NUCLEOTIDE SEQUENCE</scope>
    <source>
        <strain evidence="1">MNA-CCFEE 5261</strain>
    </source>
</reference>
<dbReference type="Proteomes" id="UP001241377">
    <property type="component" value="Unassembled WGS sequence"/>
</dbReference>
<gene>
    <name evidence="1" type="ORF">QFC19_006703</name>
</gene>
<proteinExistence type="predicted"/>
<dbReference type="EMBL" id="JASBWR010000084">
    <property type="protein sequence ID" value="KAJ9097529.1"/>
    <property type="molecule type" value="Genomic_DNA"/>
</dbReference>
<evidence type="ECO:0000313" key="2">
    <source>
        <dbReference type="Proteomes" id="UP001241377"/>
    </source>
</evidence>
<evidence type="ECO:0000313" key="1">
    <source>
        <dbReference type="EMBL" id="KAJ9097529.1"/>
    </source>
</evidence>
<organism evidence="1 2">
    <name type="scientific">Naganishia cerealis</name>
    <dbReference type="NCBI Taxonomy" id="610337"/>
    <lineage>
        <taxon>Eukaryota</taxon>
        <taxon>Fungi</taxon>
        <taxon>Dikarya</taxon>
        <taxon>Basidiomycota</taxon>
        <taxon>Agaricomycotina</taxon>
        <taxon>Tremellomycetes</taxon>
        <taxon>Filobasidiales</taxon>
        <taxon>Filobasidiaceae</taxon>
        <taxon>Naganishia</taxon>
    </lineage>
</organism>
<accession>A0ACC2VEW6</accession>
<comment type="caution">
    <text evidence="1">The sequence shown here is derived from an EMBL/GenBank/DDBJ whole genome shotgun (WGS) entry which is preliminary data.</text>
</comment>
<sequence>MKYADTNPDQLSNQPAAMNTTAMTPGLQPAAHIYDPRPNPSSEELYACSNLPLNHLNLQQERLDTNYPFLTVYQEFNSVSLSAIQSIENSPCNPNLMDRSLHNQQQSAFNFNARRLSPDSPNESDPGKVSSTIGASDAQPRRAPIPLLYQTNDWSGPMASLSLEQPYQLHTFMANRDGTISGFAPTSFIRPEPTMISPVETPSSKRSADTIQDTDPRHIDSKGKRRCIKEQVGRTCGHETGLRTYSSTRVSHQKITGQMCTSMPAVSPQWEGHTWNIRQPSPLAEMYSSPKNKTPNLRPRRGEYLPDTPPTISPPDTRRAISAAARAQSITEHVLVIYREYAKPKSSATNYPNQPGNGATTLADEYAPVLPAFPDLPGDELMLSDDDDQGDMPSEELSPPGGKQLRGMKKSSRGAKAHDKVSNRIAARRHREMTKERLKNVLFIQLEKLRTWLDQALTEYEKSSQRLHDTFYELQEENKKVSAKAKALYANALGIIEQYHVKESEVYEHQLGFKPYAPFEQKSVDEYRLQIELLINSIEGGTTSEVEANLKEAIELSEELMKMALEGLIYLQTYNWLMLRSIVTLGFLGWIVYSFIIFLKLFILDEATITSTTASPILNFVFGSLAAGINYLLFFQDSPFNYYMYAAFPLYFWYTILHEKDNLVNGLNILLNGISATTRVLLSVAFVGMYEGIVYGFFKRIMFSILFMFVGLYPFGFSEKQVKIHEKVLWLLSCSAMCVFTNLDPVKTESLAQINCGAAAAFLTGVSGTLKVLKNRPAPLIKALIVCQLLAIVVITYATNVSVVSLQARDGLPLSSQVIGWVTFVVSLVVIPPLYALSPSKDYQIRLLTIFLAFAPTFIILTISFETLFYVGYSLVLLQWLMIEQKVSRKNNKTQNGALPEGYWIQVLRISIVGFFFLQFAFFGTGNIASISSFSLDSVYRLIPIFDPFPMGALLMLKLIIPYVLLSICLGIMNHRLEIRKFTISTLIISTSDVVSLNFFFLVRTEGSWLDIGVSISNYCLAVLSSLFMLILEGVSSILLRGVELETEETAPKVESKNENKSGTKIEKKAAKGVQRDVKQQAANGSPIKYLTK</sequence>
<name>A0ACC2VEW6_9TREE</name>
<protein>
    <submittedName>
        <fullName evidence="1">Uncharacterized protein</fullName>
    </submittedName>
</protein>
<keyword evidence="2" id="KW-1185">Reference proteome</keyword>